<dbReference type="PANTHER" id="PTHR30404">
    <property type="entry name" value="N-ACETYLMURAMOYL-L-ALANINE AMIDASE"/>
    <property type="match status" value="1"/>
</dbReference>
<reference evidence="6 7" key="1">
    <citation type="journal article" date="2011" name="BMC Genomics">
        <title>Genomic insights into an obligate epibiotic bacterial predator: Micavibrio aeruginosavorus ARL-13.</title>
        <authorList>
            <person name="Wang Z."/>
            <person name="Kadouri D."/>
            <person name="Wu M."/>
        </authorList>
    </citation>
    <scope>NUCLEOTIDE SEQUENCE [LARGE SCALE GENOMIC DNA]</scope>
    <source>
        <strain evidence="6 7">ARL-13</strain>
    </source>
</reference>
<sequence>MAGVNKQQAEQAIAATLAQKQPMTWQQVYDLQTNLRALDYAPGRSDGDFGSLTSKAVMRFYNDHPDLAASAGSQVRSYLSQNGHATELKALADQNPPQTRNDALSKTFEQSAQPTNTNRLDSLISNPDPLNKAQIKSIQGDLNAQGIPVGIDDGILGPKTASGIVQHLAKNPALADTMSTDLMRDLMRNGQSEALVAITKNSPAIQARIGEMVKANPDLATTTDHVMVSDLQTLLIAGGHGAGGIDGVVGSQTIGAVDKYMAASGEKIDLVRSEPKAAGPIRGAADWLAPVSRPVLGDNGFGVANATIERAWANVSRTQVPHGAEFTPVGLQNPGRPLVVIDLGHGEDVRRNNKLDDGAISAHVQGPHMRSGLSETEVVDSLAKPLAARLREQGYDVAFTRNPGEQFRLEGDKGQTLHKRPEFAHTLAREMGASDVLFVSLHANSASNPSANGSDVYINGGNRVATSPDSQALAGKIAGSYHLTPNQNTGIHAADLGVLRHFEKGAPAMGHHAAVLLEVGFLSNPNDAKNLAAMTQNPDHHARQIADGIAAFGAEAGLKPQPLMANQSPNSAAFNMAHNNTLGTVDQGTTPTPERAPQWAMQGIGL</sequence>
<dbReference type="GO" id="GO:0008745">
    <property type="term" value="F:N-acetylmuramoyl-L-alanine amidase activity"/>
    <property type="evidence" value="ECO:0007669"/>
    <property type="project" value="UniProtKB-EC"/>
</dbReference>
<organism evidence="6 7">
    <name type="scientific">Micavibrio aeruginosavorus (strain ARL-13)</name>
    <dbReference type="NCBI Taxonomy" id="856793"/>
    <lineage>
        <taxon>Bacteria</taxon>
        <taxon>Pseudomonadati</taxon>
        <taxon>Bdellovibrionota</taxon>
        <taxon>Bdellovibrionia</taxon>
        <taxon>Bdellovibrionales</taxon>
        <taxon>Pseudobdellovibrionaceae</taxon>
        <taxon>Micavibrio</taxon>
    </lineage>
</organism>
<dbReference type="HOGENOM" id="CLU_450419_0_0_5"/>
<evidence type="ECO:0000259" key="5">
    <source>
        <dbReference type="SMART" id="SM00646"/>
    </source>
</evidence>
<dbReference type="SUPFAM" id="SSF53187">
    <property type="entry name" value="Zn-dependent exopeptidases"/>
    <property type="match status" value="1"/>
</dbReference>
<feature type="region of interest" description="Disordered" evidence="4">
    <location>
        <begin position="109"/>
        <end position="128"/>
    </location>
</feature>
<dbReference type="SUPFAM" id="SSF47090">
    <property type="entry name" value="PGBD-like"/>
    <property type="match status" value="1"/>
</dbReference>
<dbReference type="EMBL" id="CP002382">
    <property type="protein sequence ID" value="AEP09564.1"/>
    <property type="molecule type" value="Genomic_DNA"/>
</dbReference>
<evidence type="ECO:0000313" key="7">
    <source>
        <dbReference type="Proteomes" id="UP000009286"/>
    </source>
</evidence>
<evidence type="ECO:0000256" key="3">
    <source>
        <dbReference type="ARBA" id="ARBA00022801"/>
    </source>
</evidence>
<dbReference type="InterPro" id="IPR036366">
    <property type="entry name" value="PGBDSf"/>
</dbReference>
<dbReference type="OrthoDB" id="9806267at2"/>
<evidence type="ECO:0000256" key="4">
    <source>
        <dbReference type="SAM" id="MobiDB-lite"/>
    </source>
</evidence>
<protein>
    <recommendedName>
        <fullName evidence="2">N-acetylmuramoyl-L-alanine amidase</fullName>
        <ecNumber evidence="2">3.5.1.28</ecNumber>
    </recommendedName>
</protein>
<accession>G2KRK2</accession>
<dbReference type="Proteomes" id="UP000009286">
    <property type="component" value="Chromosome"/>
</dbReference>
<evidence type="ECO:0000313" key="6">
    <source>
        <dbReference type="EMBL" id="AEP09564.1"/>
    </source>
</evidence>
<dbReference type="STRING" id="856793.MICA_1241"/>
<dbReference type="RefSeq" id="WP_014102787.1">
    <property type="nucleotide sequence ID" value="NC_016026.1"/>
</dbReference>
<gene>
    <name evidence="6" type="ordered locus">MICA_1241</name>
</gene>
<dbReference type="eggNOG" id="COG3409">
    <property type="taxonomic scope" value="Bacteria"/>
</dbReference>
<keyword evidence="3" id="KW-0378">Hydrolase</keyword>
<dbReference type="KEGG" id="mai:MICA_1241"/>
<feature type="region of interest" description="Disordered" evidence="4">
    <location>
        <begin position="586"/>
        <end position="606"/>
    </location>
</feature>
<evidence type="ECO:0000256" key="1">
    <source>
        <dbReference type="ARBA" id="ARBA00001561"/>
    </source>
</evidence>
<dbReference type="Gene3D" id="3.40.630.40">
    <property type="entry name" value="Zn-dependent exopeptidases"/>
    <property type="match status" value="1"/>
</dbReference>
<proteinExistence type="predicted"/>
<dbReference type="InterPro" id="IPR050695">
    <property type="entry name" value="N-acetylmuramoyl_amidase_3"/>
</dbReference>
<dbReference type="GO" id="GO:0009253">
    <property type="term" value="P:peptidoglycan catabolic process"/>
    <property type="evidence" value="ECO:0007669"/>
    <property type="project" value="InterPro"/>
</dbReference>
<keyword evidence="7" id="KW-1185">Reference proteome</keyword>
<evidence type="ECO:0000256" key="2">
    <source>
        <dbReference type="ARBA" id="ARBA00011901"/>
    </source>
</evidence>
<dbReference type="SMART" id="SM00646">
    <property type="entry name" value="Ami_3"/>
    <property type="match status" value="1"/>
</dbReference>
<dbReference type="InterPro" id="IPR002508">
    <property type="entry name" value="MurNAc-LAA_cat"/>
</dbReference>
<dbReference type="InterPro" id="IPR002477">
    <property type="entry name" value="Peptidoglycan-bd-like"/>
</dbReference>
<dbReference type="eggNOG" id="COG0860">
    <property type="taxonomic scope" value="Bacteria"/>
</dbReference>
<dbReference type="GO" id="GO:0030288">
    <property type="term" value="C:outer membrane-bounded periplasmic space"/>
    <property type="evidence" value="ECO:0007669"/>
    <property type="project" value="TreeGrafter"/>
</dbReference>
<name>G2KRK2_MICAA</name>
<dbReference type="Pfam" id="PF01471">
    <property type="entry name" value="PG_binding_1"/>
    <property type="match status" value="1"/>
</dbReference>
<dbReference type="EC" id="3.5.1.28" evidence="2"/>
<dbReference type="CDD" id="cd02696">
    <property type="entry name" value="MurNAc-LAA"/>
    <property type="match status" value="1"/>
</dbReference>
<dbReference type="AlphaFoldDB" id="G2KRK2"/>
<dbReference type="PANTHER" id="PTHR30404:SF0">
    <property type="entry name" value="N-ACETYLMURAMOYL-L-ALANINE AMIDASE AMIC"/>
    <property type="match status" value="1"/>
</dbReference>
<dbReference type="Gene3D" id="1.10.101.10">
    <property type="entry name" value="PGBD-like superfamily/PGBD"/>
    <property type="match status" value="1"/>
</dbReference>
<feature type="compositionally biased region" description="Polar residues" evidence="4">
    <location>
        <begin position="109"/>
        <end position="125"/>
    </location>
</feature>
<feature type="domain" description="MurNAc-LAA" evidence="5">
    <location>
        <begin position="425"/>
        <end position="550"/>
    </location>
</feature>
<dbReference type="Pfam" id="PF01520">
    <property type="entry name" value="Amidase_3"/>
    <property type="match status" value="1"/>
</dbReference>
<comment type="catalytic activity">
    <reaction evidence="1">
        <text>Hydrolyzes the link between N-acetylmuramoyl residues and L-amino acid residues in certain cell-wall glycopeptides.</text>
        <dbReference type="EC" id="3.5.1.28"/>
    </reaction>
</comment>
<dbReference type="InterPro" id="IPR036365">
    <property type="entry name" value="PGBD-like_sf"/>
</dbReference>